<name>A0A8H6YIZ8_9AGAR</name>
<dbReference type="AlphaFoldDB" id="A0A8H6YIZ8"/>
<comment type="caution">
    <text evidence="2">The sequence shown here is derived from an EMBL/GenBank/DDBJ whole genome shotgun (WGS) entry which is preliminary data.</text>
</comment>
<evidence type="ECO:0000313" key="3">
    <source>
        <dbReference type="Proteomes" id="UP000620124"/>
    </source>
</evidence>
<reference evidence="2" key="1">
    <citation type="submission" date="2020-05" db="EMBL/GenBank/DDBJ databases">
        <title>Mycena genomes resolve the evolution of fungal bioluminescence.</title>
        <authorList>
            <person name="Tsai I.J."/>
        </authorList>
    </citation>
    <scope>NUCLEOTIDE SEQUENCE</scope>
    <source>
        <strain evidence="2">CCC161011</strain>
    </source>
</reference>
<organism evidence="2 3">
    <name type="scientific">Mycena venus</name>
    <dbReference type="NCBI Taxonomy" id="2733690"/>
    <lineage>
        <taxon>Eukaryota</taxon>
        <taxon>Fungi</taxon>
        <taxon>Dikarya</taxon>
        <taxon>Basidiomycota</taxon>
        <taxon>Agaricomycotina</taxon>
        <taxon>Agaricomycetes</taxon>
        <taxon>Agaricomycetidae</taxon>
        <taxon>Agaricales</taxon>
        <taxon>Marasmiineae</taxon>
        <taxon>Mycenaceae</taxon>
        <taxon>Mycena</taxon>
    </lineage>
</organism>
<sequence>MPTAEIGHVGGKLASVFGQATSDIASFATEVAGGVTSVVGDLTSDVASLATAAASVVQTAAGSIESVINKANNINDSKTFSPNVDASTQNSTGEMDGGLTSFEPQKDCES</sequence>
<gene>
    <name evidence="2" type="ORF">MVEN_00713500</name>
</gene>
<evidence type="ECO:0000256" key="1">
    <source>
        <dbReference type="SAM" id="MobiDB-lite"/>
    </source>
</evidence>
<dbReference type="Proteomes" id="UP000620124">
    <property type="component" value="Unassembled WGS sequence"/>
</dbReference>
<feature type="region of interest" description="Disordered" evidence="1">
    <location>
        <begin position="72"/>
        <end position="110"/>
    </location>
</feature>
<keyword evidence="3" id="KW-1185">Reference proteome</keyword>
<accession>A0A8H6YIZ8</accession>
<dbReference type="EMBL" id="JACAZI010000005">
    <property type="protein sequence ID" value="KAF7359879.1"/>
    <property type="molecule type" value="Genomic_DNA"/>
</dbReference>
<proteinExistence type="predicted"/>
<protein>
    <submittedName>
        <fullName evidence="2">Uncharacterized protein</fullName>
    </submittedName>
</protein>
<evidence type="ECO:0000313" key="2">
    <source>
        <dbReference type="EMBL" id="KAF7359879.1"/>
    </source>
</evidence>
<feature type="compositionally biased region" description="Polar residues" evidence="1">
    <location>
        <begin position="72"/>
        <end position="93"/>
    </location>
</feature>